<dbReference type="EMBL" id="FMUN01000003">
    <property type="protein sequence ID" value="SCY17926.1"/>
    <property type="molecule type" value="Genomic_DNA"/>
</dbReference>
<dbReference type="Pfam" id="PF09941">
    <property type="entry name" value="DUF2173"/>
    <property type="match status" value="1"/>
</dbReference>
<protein>
    <submittedName>
        <fullName evidence="1">Roadblock/LC7 domain-containing protein</fullName>
    </submittedName>
</protein>
<accession>A0A0P9C572</accession>
<dbReference type="STRING" id="381306.AN478_08440"/>
<proteinExistence type="predicted"/>
<evidence type="ECO:0000313" key="1">
    <source>
        <dbReference type="EMBL" id="SCY17926.1"/>
    </source>
</evidence>
<dbReference type="InterPro" id="IPR018685">
    <property type="entry name" value="DUF2173"/>
</dbReference>
<dbReference type="Proteomes" id="UP000183104">
    <property type="component" value="Unassembled WGS sequence"/>
</dbReference>
<sequence>MKIKEVLSVPGVLGVVIFSPKGELNDYKGDISEDQARMAAHMCYSNSSLMQMQGRLFADYSRQPEWKNFEGWAMLGPELGVYVKGDTACFLNREEASLNQVSEAVDSVARPLKP</sequence>
<dbReference type="AlphaFoldDB" id="A0A0P9C572"/>
<evidence type="ECO:0000313" key="2">
    <source>
        <dbReference type="Proteomes" id="UP000183104"/>
    </source>
</evidence>
<reference evidence="2" key="1">
    <citation type="submission" date="2016-10" db="EMBL/GenBank/DDBJ databases">
        <authorList>
            <person name="Varghese N."/>
        </authorList>
    </citation>
    <scope>NUCLEOTIDE SEQUENCE [LARGE SCALE GENOMIC DNA]</scope>
    <source>
        <strain evidence="2">HL 19</strain>
    </source>
</reference>
<name>A0A0P9C572_9GAMM</name>
<dbReference type="RefSeq" id="WP_054966166.1">
    <property type="nucleotide sequence ID" value="NZ_FMUN01000003.1"/>
</dbReference>
<gene>
    <name evidence="1" type="ORF">SAMN05661077_1456</name>
</gene>
<dbReference type="PIRSF" id="PIRSF006821">
    <property type="entry name" value="UCP006821"/>
    <property type="match status" value="1"/>
</dbReference>
<organism evidence="1 2">
    <name type="scientific">Thiohalorhabdus denitrificans</name>
    <dbReference type="NCBI Taxonomy" id="381306"/>
    <lineage>
        <taxon>Bacteria</taxon>
        <taxon>Pseudomonadati</taxon>
        <taxon>Pseudomonadota</taxon>
        <taxon>Gammaproteobacteria</taxon>
        <taxon>Thiohalorhabdales</taxon>
        <taxon>Thiohalorhabdaceae</taxon>
        <taxon>Thiohalorhabdus</taxon>
    </lineage>
</organism>
<keyword evidence="2" id="KW-1185">Reference proteome</keyword>